<accession>A0AA38XNR9</accession>
<gene>
    <name evidence="2" type="ORF">H2200_000598</name>
</gene>
<proteinExistence type="predicted"/>
<feature type="compositionally biased region" description="Acidic residues" evidence="1">
    <location>
        <begin position="708"/>
        <end position="717"/>
    </location>
</feature>
<dbReference type="EMBL" id="JAPDRK010000001">
    <property type="protein sequence ID" value="KAJ9616878.1"/>
    <property type="molecule type" value="Genomic_DNA"/>
</dbReference>
<feature type="region of interest" description="Disordered" evidence="1">
    <location>
        <begin position="702"/>
        <end position="724"/>
    </location>
</feature>
<evidence type="ECO:0000313" key="2">
    <source>
        <dbReference type="EMBL" id="KAJ9616878.1"/>
    </source>
</evidence>
<comment type="caution">
    <text evidence="2">The sequence shown here is derived from an EMBL/GenBank/DDBJ whole genome shotgun (WGS) entry which is preliminary data.</text>
</comment>
<reference evidence="2" key="1">
    <citation type="submission" date="2022-10" db="EMBL/GenBank/DDBJ databases">
        <title>Culturing micro-colonial fungi from biological soil crusts in the Mojave desert and describing Neophaeococcomyces mojavensis, and introducing the new genera and species Taxawa tesnikishii.</title>
        <authorList>
            <person name="Kurbessoian T."/>
            <person name="Stajich J.E."/>
        </authorList>
    </citation>
    <scope>NUCLEOTIDE SEQUENCE</scope>
    <source>
        <strain evidence="2">TK_41</strain>
    </source>
</reference>
<feature type="region of interest" description="Disordered" evidence="1">
    <location>
        <begin position="1"/>
        <end position="40"/>
    </location>
</feature>
<sequence length="1013" mass="114921">MASSPPVPPPEKEVEESEDEWQDEEYCPVTPHGFPAGLDHPQRSDDDILPYLLNDDAFHVSRINPLLPSFYAVRTIFGKRDVAVERRRASTIANLVWESFRAVPEMWLNVVTLLRPNPPPPIDSLPPYLPQFCHYAASLPINTNTRVNEVIRHWKEHALGWAVLPDMVVNQTGLQLEVLLGNLLSAGLGQETSPCNECWLTATDTKLRYYSGRAPPLTVGLNCYIDERLDSLAQSCLKFALTALPAYPPRNTSLSPIPTSVSEIKDIGASDVDTTTVLFSTAGTGKSRWLLDDISQRWGMYIMAPSDRPQSSGDNNPNLLQFESGSSSKDSFSMWKTAAMMNPAMSEDLFSGSLPDYSSSSALSLLINRLTLLRNYIIGWSERACPRNWMLLQITCGDFDAFDLVWRLIRHFRFADLASLSAFSEMKVQGISPIWCFDEVQQSFEDYHGQDLLQSMWSEVLLSGSKSILSGTSLRLPDVKNLGKQISQEEMPRRGLALIFPAHLRLIEDTAGFERLFQLHISSILEERKAFRASHVAGENLPSIARAERTDLKLHWPKELDAVVEKLANIFSGNNIRLVELSKHISDLSTQFFGRHRWSTIFSEELLKEFVSEHSKPHQGKRFVCVEDAAQRAALQVQTALRRQISRIEDREWTEQLYWLAIRADVYSQSSVLEEETARLVSEGFAILRDESSIFGTTQTEVYSQSREDDDEMDVDPTDPLAAPMGQPRRMIRQWLSEPLAVEAVMAHLREHDDDLYGRLTEKILHATAVDNVDQGSPGKIAEYVLAAKLDYFLRPSKDPISLSRRSYFGRILSEARSFDVVNDKWVLAGNMDDYYLQESKGKRVLDEKSLEIEEWLERMALNLPPTFLFPKKEGGPDLMFVISHRGIRKLCVLQFKTGFHERQPANVESALETLLKDSWNHSNLFDGDIIFIHVVTYSQLFINDDEFGRIVKKCTAGLKPLPGSHRRYFCYIDKRNSAAVWGQSVFTFFEKIKDDGTAKDKEGRPGKRQQKS</sequence>
<evidence type="ECO:0000256" key="1">
    <source>
        <dbReference type="SAM" id="MobiDB-lite"/>
    </source>
</evidence>
<keyword evidence="3" id="KW-1185">Reference proteome</keyword>
<dbReference type="AlphaFoldDB" id="A0AA38XNR9"/>
<name>A0AA38XNR9_9EURO</name>
<protein>
    <submittedName>
        <fullName evidence="2">Uncharacterized protein</fullName>
    </submittedName>
</protein>
<dbReference type="Proteomes" id="UP001172673">
    <property type="component" value="Unassembled WGS sequence"/>
</dbReference>
<feature type="compositionally biased region" description="Acidic residues" evidence="1">
    <location>
        <begin position="13"/>
        <end position="26"/>
    </location>
</feature>
<organism evidence="2 3">
    <name type="scientific">Cladophialophora chaetospira</name>
    <dbReference type="NCBI Taxonomy" id="386627"/>
    <lineage>
        <taxon>Eukaryota</taxon>
        <taxon>Fungi</taxon>
        <taxon>Dikarya</taxon>
        <taxon>Ascomycota</taxon>
        <taxon>Pezizomycotina</taxon>
        <taxon>Eurotiomycetes</taxon>
        <taxon>Chaetothyriomycetidae</taxon>
        <taxon>Chaetothyriales</taxon>
        <taxon>Herpotrichiellaceae</taxon>
        <taxon>Cladophialophora</taxon>
    </lineage>
</organism>
<evidence type="ECO:0000313" key="3">
    <source>
        <dbReference type="Proteomes" id="UP001172673"/>
    </source>
</evidence>